<feature type="chain" id="PRO_5011438666" evidence="6">
    <location>
        <begin position="24"/>
        <end position="619"/>
    </location>
</feature>
<dbReference type="EMBL" id="FNIX01000001">
    <property type="protein sequence ID" value="SDN98386.1"/>
    <property type="molecule type" value="Genomic_DNA"/>
</dbReference>
<dbReference type="GO" id="GO:0000272">
    <property type="term" value="P:polysaccharide catabolic process"/>
    <property type="evidence" value="ECO:0007669"/>
    <property type="project" value="UniProtKB-KW"/>
</dbReference>
<gene>
    <name evidence="9" type="ORF">SAMN05421507_101931</name>
</gene>
<dbReference type="SUPFAM" id="SSF48208">
    <property type="entry name" value="Six-hairpin glycosidases"/>
    <property type="match status" value="1"/>
</dbReference>
<evidence type="ECO:0000259" key="8">
    <source>
        <dbReference type="Pfam" id="PF02927"/>
    </source>
</evidence>
<keyword evidence="5" id="KW-0624">Polysaccharide degradation</keyword>
<dbReference type="AlphaFoldDB" id="A0A1H0FUQ5"/>
<dbReference type="InterPro" id="IPR012341">
    <property type="entry name" value="6hp_glycosidase-like_sf"/>
</dbReference>
<organism evidence="9 10">
    <name type="scientific">Lentzea jiangxiensis</name>
    <dbReference type="NCBI Taxonomy" id="641025"/>
    <lineage>
        <taxon>Bacteria</taxon>
        <taxon>Bacillati</taxon>
        <taxon>Actinomycetota</taxon>
        <taxon>Actinomycetes</taxon>
        <taxon>Pseudonocardiales</taxon>
        <taxon>Pseudonocardiaceae</taxon>
        <taxon>Lentzea</taxon>
    </lineage>
</organism>
<feature type="domain" description="Glycoside hydrolase family 9" evidence="7">
    <location>
        <begin position="123"/>
        <end position="608"/>
    </location>
</feature>
<evidence type="ECO:0000256" key="3">
    <source>
        <dbReference type="ARBA" id="ARBA00023277"/>
    </source>
</evidence>
<accession>A0A1H0FUQ5</accession>
<feature type="signal peptide" evidence="6">
    <location>
        <begin position="1"/>
        <end position="23"/>
    </location>
</feature>
<dbReference type="Gene3D" id="2.60.40.10">
    <property type="entry name" value="Immunoglobulins"/>
    <property type="match status" value="1"/>
</dbReference>
<feature type="domain" description="Cellulase Ig-like" evidence="8">
    <location>
        <begin position="28"/>
        <end position="109"/>
    </location>
</feature>
<evidence type="ECO:0000259" key="7">
    <source>
        <dbReference type="Pfam" id="PF00759"/>
    </source>
</evidence>
<keyword evidence="6" id="KW-0732">Signal</keyword>
<name>A0A1H0FUQ5_9PSEU</name>
<dbReference type="InterPro" id="IPR013783">
    <property type="entry name" value="Ig-like_fold"/>
</dbReference>
<dbReference type="Pfam" id="PF00759">
    <property type="entry name" value="Glyco_hydro_9"/>
    <property type="match status" value="1"/>
</dbReference>
<evidence type="ECO:0000256" key="6">
    <source>
        <dbReference type="SAM" id="SignalP"/>
    </source>
</evidence>
<dbReference type="Gene3D" id="1.50.10.10">
    <property type="match status" value="1"/>
</dbReference>
<keyword evidence="3" id="KW-0119">Carbohydrate metabolism</keyword>
<dbReference type="GO" id="GO:0008810">
    <property type="term" value="F:cellulase activity"/>
    <property type="evidence" value="ECO:0007669"/>
    <property type="project" value="InterPro"/>
</dbReference>
<evidence type="ECO:0000313" key="9">
    <source>
        <dbReference type="EMBL" id="SDN98386.1"/>
    </source>
</evidence>
<dbReference type="OrthoDB" id="9808897at2"/>
<evidence type="ECO:0000256" key="2">
    <source>
        <dbReference type="ARBA" id="ARBA00022801"/>
    </source>
</evidence>
<protein>
    <submittedName>
        <fullName evidence="9">N-terminal ig-like domain of cellulase</fullName>
    </submittedName>
</protein>
<dbReference type="RefSeq" id="WP_090095355.1">
    <property type="nucleotide sequence ID" value="NZ_FNIX01000001.1"/>
</dbReference>
<dbReference type="STRING" id="641025.SAMN05421507_101931"/>
<dbReference type="SUPFAM" id="SSF81296">
    <property type="entry name" value="E set domains"/>
    <property type="match status" value="1"/>
</dbReference>
<dbReference type="PANTHER" id="PTHR22298">
    <property type="entry name" value="ENDO-1,4-BETA-GLUCANASE"/>
    <property type="match status" value="1"/>
</dbReference>
<comment type="similarity">
    <text evidence="1">Belongs to the glycosyl hydrolase 9 (cellulase E) family.</text>
</comment>
<evidence type="ECO:0000256" key="4">
    <source>
        <dbReference type="ARBA" id="ARBA00023295"/>
    </source>
</evidence>
<dbReference type="CDD" id="cd02850">
    <property type="entry name" value="E_set_Cellulase_N"/>
    <property type="match status" value="1"/>
</dbReference>
<keyword evidence="4" id="KW-0326">Glycosidase</keyword>
<dbReference type="InterPro" id="IPR008928">
    <property type="entry name" value="6-hairpin_glycosidase_sf"/>
</dbReference>
<proteinExistence type="inferred from homology"/>
<evidence type="ECO:0000256" key="1">
    <source>
        <dbReference type="ARBA" id="ARBA00007072"/>
    </source>
</evidence>
<dbReference type="Pfam" id="PF02927">
    <property type="entry name" value="CelD_N"/>
    <property type="match status" value="1"/>
</dbReference>
<sequence>MRIRRAALVAAVLTSVVVAPAQAQPAPAGHIRLDQVGFGTSEQKHAYVLGGAANTKFSVVDSRGRTVLTGRTGASTGSWSDRFPAVHPIDFSTLKKSGTYRIKVGSATSAPFEVDSLKKLFSPVAHNTVEFFQAQRDGADVVPGRLDRKPAHLTDREALVHETPVFAGEGGDQIAAPLKPTGAEVDLEGGWFDAGDFVKFTHASSYSTASMLLALRNKHNAALYEEAEFGLRWLDKAWDEKTGTLYAQVGIGTGSEEFGFVGDHDVWRLPEADDKLDVEPGDREYYIKHRPVFRANVAGEKISPNLVGRVAGSFALAAQVEAHRNPRVARSYLDKAAQLFALAKTSDVGELVTAFPHAYYPEESWTDDLEFGATQLALAAKALHDKRYGQFARAAAHWAKEFLATGDPDTLNVYNISALAHADLAPLLRKGIPGAEVTEQQVVGDIERQLRKGADAARTSPFRTAANVETWDVGSRTFGYITTAALHQRLTGSKEYAVFGTQQRGFALGTNAWGTSLIVGVGTKFPECPHHQAANLAGSPDGGSKVLVGAVINGPNDATLFEGLGDMPPGSVPCTKPYTLEFDSAKSVFADDLRSWPSSEPAIDFTATGVLGFSLIANS</sequence>
<keyword evidence="2" id="KW-0378">Hydrolase</keyword>
<evidence type="ECO:0000256" key="5">
    <source>
        <dbReference type="ARBA" id="ARBA00023326"/>
    </source>
</evidence>
<reference evidence="10" key="1">
    <citation type="submission" date="2016-10" db="EMBL/GenBank/DDBJ databases">
        <authorList>
            <person name="Varghese N."/>
            <person name="Submissions S."/>
        </authorList>
    </citation>
    <scope>NUCLEOTIDE SEQUENCE [LARGE SCALE GENOMIC DNA]</scope>
    <source>
        <strain evidence="10">CGMCC 4.6609</strain>
    </source>
</reference>
<dbReference type="InterPro" id="IPR001701">
    <property type="entry name" value="Glyco_hydro_9"/>
</dbReference>
<dbReference type="InterPro" id="IPR014756">
    <property type="entry name" value="Ig_E-set"/>
</dbReference>
<dbReference type="InterPro" id="IPR004197">
    <property type="entry name" value="Cellulase_Ig-like"/>
</dbReference>
<evidence type="ECO:0000313" key="10">
    <source>
        <dbReference type="Proteomes" id="UP000199691"/>
    </source>
</evidence>
<dbReference type="Proteomes" id="UP000199691">
    <property type="component" value="Unassembled WGS sequence"/>
</dbReference>
<keyword evidence="10" id="KW-1185">Reference proteome</keyword>